<accession>A0A5B6YKI3</accession>
<evidence type="ECO:0000256" key="1">
    <source>
        <dbReference type="SAM" id="MobiDB-lite"/>
    </source>
</evidence>
<feature type="compositionally biased region" description="Basic residues" evidence="1">
    <location>
        <begin position="269"/>
        <end position="283"/>
    </location>
</feature>
<dbReference type="SUPFAM" id="SSF68906">
    <property type="entry name" value="SAP domain"/>
    <property type="match status" value="1"/>
</dbReference>
<feature type="domain" description="DUF7699" evidence="3">
    <location>
        <begin position="172"/>
        <end position="256"/>
    </location>
</feature>
<dbReference type="PANTHER" id="PTHR35323:SF2">
    <property type="entry name" value="SAP DOMAIN-CONTAINING PROTEIN"/>
    <property type="match status" value="1"/>
</dbReference>
<feature type="domain" description="SAP" evidence="2">
    <location>
        <begin position="113"/>
        <end position="148"/>
    </location>
</feature>
<feature type="compositionally biased region" description="Acidic residues" evidence="1">
    <location>
        <begin position="77"/>
        <end position="96"/>
    </location>
</feature>
<evidence type="ECO:0000259" key="3">
    <source>
        <dbReference type="Pfam" id="PF24766"/>
    </source>
</evidence>
<dbReference type="InterPro" id="IPR056116">
    <property type="entry name" value="DUF7699"/>
</dbReference>
<feature type="compositionally biased region" description="Polar residues" evidence="1">
    <location>
        <begin position="345"/>
        <end position="360"/>
    </location>
</feature>
<evidence type="ECO:0000259" key="2">
    <source>
        <dbReference type="Pfam" id="PF02037"/>
    </source>
</evidence>
<dbReference type="Pfam" id="PF24766">
    <property type="entry name" value="DUF7699"/>
    <property type="match status" value="1"/>
</dbReference>
<organism evidence="4">
    <name type="scientific">Davidia involucrata</name>
    <name type="common">Dove tree</name>
    <dbReference type="NCBI Taxonomy" id="16924"/>
    <lineage>
        <taxon>Eukaryota</taxon>
        <taxon>Viridiplantae</taxon>
        <taxon>Streptophyta</taxon>
        <taxon>Embryophyta</taxon>
        <taxon>Tracheophyta</taxon>
        <taxon>Spermatophyta</taxon>
        <taxon>Magnoliopsida</taxon>
        <taxon>eudicotyledons</taxon>
        <taxon>Gunneridae</taxon>
        <taxon>Pentapetalae</taxon>
        <taxon>asterids</taxon>
        <taxon>Cornales</taxon>
        <taxon>Nyssaceae</taxon>
        <taxon>Davidia</taxon>
    </lineage>
</organism>
<gene>
    <name evidence="4" type="ORF">Din_001711</name>
</gene>
<dbReference type="AlphaFoldDB" id="A0A5B6YKI3"/>
<feature type="compositionally biased region" description="Basic residues" evidence="1">
    <location>
        <begin position="323"/>
        <end position="336"/>
    </location>
</feature>
<feature type="region of interest" description="Disordered" evidence="1">
    <location>
        <begin position="1"/>
        <end position="96"/>
    </location>
</feature>
<dbReference type="GO" id="GO:0003973">
    <property type="term" value="F:(S)-2-hydroxy-acid oxidase activity"/>
    <property type="evidence" value="ECO:0007669"/>
    <property type="project" value="UniProtKB-EC"/>
</dbReference>
<evidence type="ECO:0000313" key="4">
    <source>
        <dbReference type="EMBL" id="MPA32270.1"/>
    </source>
</evidence>
<dbReference type="EMBL" id="GHES01001711">
    <property type="protein sequence ID" value="MPA32270.1"/>
    <property type="molecule type" value="Transcribed_RNA"/>
</dbReference>
<proteinExistence type="predicted"/>
<protein>
    <submittedName>
        <fullName evidence="4">Putative zinc finger CCCH domain-containing protein 62-like</fullName>
        <ecNumber evidence="4">1.1.3.15</ecNumber>
    </submittedName>
</protein>
<name>A0A5B6YKI3_DAVIN</name>
<feature type="region of interest" description="Disordered" evidence="1">
    <location>
        <begin position="267"/>
        <end position="360"/>
    </location>
</feature>
<dbReference type="EC" id="1.1.3.15" evidence="4"/>
<sequence>MADRKGKKRAFISISSSSDEEEDEQSEEESESEPEPEEDDDNDEEYDEDGDETSASTSCDDDDAGGGGDASEWSDDKGDESDNQEDEESSDLDDDEESLCNRVIRLLQGRSVLQELNLKDCKAYLRKHGLRITGTKAECVQRIKEHWRIKDRNGEALYPRSSFTINCTGDVCKGDVVLFIQKVYEKFDKMTRNGSLLGKRTIAGRIVKESYGAAKQQHTFTVEVFWSKGIRKLPPLFPLLVKGRNLYKLKTFRQVWKNEAERSKVLAEKHKRGAAARLKRAMKKTWSTNEGAKRQKHIHHERSARTKKTTERERGKRVDGRKASKRPLKSNNHRQKASPVGQVNMKRSTSSRVPNTSRMDQNLTHLSKNRDPTFQSYAHPRQNFQQSHLEFFHRGPPFVFPYHYVGSTASTMRPPHFRPYAGSGIMPASQSQGLQTAYAQPSYEFEPRNSNHFQGPMNIYRPRNAFSMRRETCGQWKNRF</sequence>
<feature type="compositionally biased region" description="Basic and acidic residues" evidence="1">
    <location>
        <begin position="301"/>
        <end position="322"/>
    </location>
</feature>
<feature type="compositionally biased region" description="Basic residues" evidence="1">
    <location>
        <begin position="1"/>
        <end position="10"/>
    </location>
</feature>
<dbReference type="InterPro" id="IPR036361">
    <property type="entry name" value="SAP_dom_sf"/>
</dbReference>
<dbReference type="PANTHER" id="PTHR35323">
    <property type="entry name" value="SAP DOMAIN-CONTAINING PROTEIN"/>
    <property type="match status" value="1"/>
</dbReference>
<feature type="compositionally biased region" description="Acidic residues" evidence="1">
    <location>
        <begin position="18"/>
        <end position="52"/>
    </location>
</feature>
<dbReference type="InterPro" id="IPR003034">
    <property type="entry name" value="SAP_dom"/>
</dbReference>
<reference evidence="4" key="1">
    <citation type="submission" date="2019-08" db="EMBL/GenBank/DDBJ databases">
        <title>Reference gene set and small RNA set construction with multiple tissues from Davidia involucrata Baill.</title>
        <authorList>
            <person name="Yang H."/>
            <person name="Zhou C."/>
            <person name="Li G."/>
            <person name="Wang J."/>
            <person name="Gao P."/>
            <person name="Wang M."/>
            <person name="Wang R."/>
            <person name="Zhao Y."/>
        </authorList>
    </citation>
    <scope>NUCLEOTIDE SEQUENCE</scope>
    <source>
        <tissue evidence="4">Mixed with DoveR01_LX</tissue>
    </source>
</reference>
<keyword evidence="4" id="KW-0560">Oxidoreductase</keyword>
<dbReference type="Pfam" id="PF02037">
    <property type="entry name" value="SAP"/>
    <property type="match status" value="1"/>
</dbReference>
<dbReference type="Gene3D" id="1.10.720.30">
    <property type="entry name" value="SAP domain"/>
    <property type="match status" value="1"/>
</dbReference>